<evidence type="ECO:0000313" key="2">
    <source>
        <dbReference type="Proteomes" id="UP001178507"/>
    </source>
</evidence>
<sequence length="242" mass="27034">MLNPPKPMPFFEALAFAEVFSALASRVPKLVPPFGMAVVRLKEHLAGKVCQLDFQLSCLQQAVFFKSQLYQSFLDHHFEFRFEAAVANHGGADVERLEEVKALIADGRGTDEIKECLALAATMLGLGEEGVKLEFLMSQEERLSKWRAWQPKDPRLQLAPLLVRSQVWKKTAGREFAELVSMLAPWKGAIAHLSHPVLKQLVFLLNKLLAIDSLEEASRSHAEASRVELLFAGEFFGRSSAC</sequence>
<dbReference type="AlphaFoldDB" id="A0AA36MHS7"/>
<comment type="caution">
    <text evidence="1">The sequence shown here is derived from an EMBL/GenBank/DDBJ whole genome shotgun (WGS) entry which is preliminary data.</text>
</comment>
<proteinExistence type="predicted"/>
<dbReference type="Proteomes" id="UP001178507">
    <property type="component" value="Unassembled WGS sequence"/>
</dbReference>
<name>A0AA36MHS7_9DINO</name>
<evidence type="ECO:0000313" key="1">
    <source>
        <dbReference type="EMBL" id="CAJ1372016.1"/>
    </source>
</evidence>
<gene>
    <name evidence="1" type="ORF">EVOR1521_LOCUS2175</name>
</gene>
<organism evidence="1 2">
    <name type="scientific">Effrenium voratum</name>
    <dbReference type="NCBI Taxonomy" id="2562239"/>
    <lineage>
        <taxon>Eukaryota</taxon>
        <taxon>Sar</taxon>
        <taxon>Alveolata</taxon>
        <taxon>Dinophyceae</taxon>
        <taxon>Suessiales</taxon>
        <taxon>Symbiodiniaceae</taxon>
        <taxon>Effrenium</taxon>
    </lineage>
</organism>
<protein>
    <submittedName>
        <fullName evidence="1">Uncharacterized protein</fullName>
    </submittedName>
</protein>
<reference evidence="1" key="1">
    <citation type="submission" date="2023-08" db="EMBL/GenBank/DDBJ databases">
        <authorList>
            <person name="Chen Y."/>
            <person name="Shah S."/>
            <person name="Dougan E. K."/>
            <person name="Thang M."/>
            <person name="Chan C."/>
        </authorList>
    </citation>
    <scope>NUCLEOTIDE SEQUENCE</scope>
</reference>
<keyword evidence="2" id="KW-1185">Reference proteome</keyword>
<accession>A0AA36MHS7</accession>
<dbReference type="EMBL" id="CAUJNA010000111">
    <property type="protein sequence ID" value="CAJ1372016.1"/>
    <property type="molecule type" value="Genomic_DNA"/>
</dbReference>